<dbReference type="Proteomes" id="UP000785679">
    <property type="component" value="Unassembled WGS sequence"/>
</dbReference>
<dbReference type="PANTHER" id="PTHR14255">
    <property type="entry name" value="CEREBLON"/>
    <property type="match status" value="1"/>
</dbReference>
<dbReference type="GO" id="GO:0016020">
    <property type="term" value="C:membrane"/>
    <property type="evidence" value="ECO:0007669"/>
    <property type="project" value="UniProtKB-SubCell"/>
</dbReference>
<dbReference type="PANTHER" id="PTHR14255:SF3">
    <property type="entry name" value="SULFITE EXPORTER TAUE_SAFE FAMILY PROTEIN 5-RELATED"/>
    <property type="match status" value="1"/>
</dbReference>
<reference evidence="6" key="1">
    <citation type="submission" date="2019-06" db="EMBL/GenBank/DDBJ databases">
        <authorList>
            <person name="Zheng W."/>
        </authorList>
    </citation>
    <scope>NUCLEOTIDE SEQUENCE</scope>
    <source>
        <strain evidence="6">QDHG01</strain>
    </source>
</reference>
<proteinExistence type="predicted"/>
<evidence type="ECO:0000256" key="3">
    <source>
        <dbReference type="ARBA" id="ARBA00022989"/>
    </source>
</evidence>
<comment type="subcellular location">
    <subcellularLocation>
        <location evidence="1">Membrane</location>
        <topology evidence="1">Multi-pass membrane protein</topology>
    </subcellularLocation>
</comment>
<dbReference type="AlphaFoldDB" id="A0A8J8NQ63"/>
<keyword evidence="2 5" id="KW-0812">Transmembrane</keyword>
<feature type="transmembrane region" description="Helical" evidence="5">
    <location>
        <begin position="61"/>
        <end position="82"/>
    </location>
</feature>
<feature type="transmembrane region" description="Helical" evidence="5">
    <location>
        <begin position="387"/>
        <end position="408"/>
    </location>
</feature>
<dbReference type="GO" id="GO:0016567">
    <property type="term" value="P:protein ubiquitination"/>
    <property type="evidence" value="ECO:0007669"/>
    <property type="project" value="TreeGrafter"/>
</dbReference>
<dbReference type="InterPro" id="IPR002781">
    <property type="entry name" value="TM_pro_TauE-like"/>
</dbReference>
<feature type="transmembrane region" description="Helical" evidence="5">
    <location>
        <begin position="420"/>
        <end position="442"/>
    </location>
</feature>
<gene>
    <name evidence="6" type="ORF">FGO68_gene11049</name>
</gene>
<sequence>MNLTSAFFTPPNFLGGSTSDATKGLGYQYSFSADTAHYKFLSFPLSTQETIGVVLISLMNMLANAGGIGGGGIMIPFMMIFLKLPIEVCIPLANSFALISSITRFVINYNQPHPYRPWRKIIDYEVVTLTMPMVYLGTMLGVQISAYMSQLLLVLLLQAVLIYTLYKTTQKGIQIWIKENQKKQGHLPLIQAEERKREIKRSRYTTSISRIRNAEPSEELKKITAAEGTHFTKSRILKIVSTFGVLFVCLFLIDRANEGKVSSSAVWNDVVKVLSFLFFVTFCILETLLSAKEIRQIHFIKRRDQYEFDENDIHFDKKYTAGFLISMCFLAGMLSGILGIAGGTIMSPLFLSLGMLPSVTAATNQYIGMVSSLSVTLQFMFKDKLNYGYLLFMGIFIFLSALLGLKQVNRLVKKTGRQSIIVFIISFVLFTSFMILPFKYAVQED</sequence>
<evidence type="ECO:0000256" key="5">
    <source>
        <dbReference type="SAM" id="Phobius"/>
    </source>
</evidence>
<accession>A0A8J8NQ63</accession>
<evidence type="ECO:0000256" key="2">
    <source>
        <dbReference type="ARBA" id="ARBA00022692"/>
    </source>
</evidence>
<evidence type="ECO:0000256" key="4">
    <source>
        <dbReference type="ARBA" id="ARBA00023136"/>
    </source>
</evidence>
<feature type="transmembrane region" description="Helical" evidence="5">
    <location>
        <begin position="273"/>
        <end position="291"/>
    </location>
</feature>
<dbReference type="EMBL" id="RRYP01008838">
    <property type="protein sequence ID" value="TNV79501.1"/>
    <property type="molecule type" value="Genomic_DNA"/>
</dbReference>
<evidence type="ECO:0000256" key="1">
    <source>
        <dbReference type="ARBA" id="ARBA00004141"/>
    </source>
</evidence>
<evidence type="ECO:0000313" key="6">
    <source>
        <dbReference type="EMBL" id="TNV79501.1"/>
    </source>
</evidence>
<keyword evidence="7" id="KW-1185">Reference proteome</keyword>
<comment type="caution">
    <text evidence="6">The sequence shown here is derived from an EMBL/GenBank/DDBJ whole genome shotgun (WGS) entry which is preliminary data.</text>
</comment>
<feature type="transmembrane region" description="Helical" evidence="5">
    <location>
        <begin position="147"/>
        <end position="166"/>
    </location>
</feature>
<feature type="transmembrane region" description="Helical" evidence="5">
    <location>
        <begin position="236"/>
        <end position="253"/>
    </location>
</feature>
<feature type="transmembrane region" description="Helical" evidence="5">
    <location>
        <begin position="88"/>
        <end position="109"/>
    </location>
</feature>
<keyword evidence="3 5" id="KW-1133">Transmembrane helix</keyword>
<dbReference type="Pfam" id="PF01925">
    <property type="entry name" value="TauE"/>
    <property type="match status" value="2"/>
</dbReference>
<protein>
    <submittedName>
        <fullName evidence="6">Uncharacterized protein</fullName>
    </submittedName>
</protein>
<dbReference type="GO" id="GO:0031464">
    <property type="term" value="C:Cul4A-RING E3 ubiquitin ligase complex"/>
    <property type="evidence" value="ECO:0007669"/>
    <property type="project" value="TreeGrafter"/>
</dbReference>
<keyword evidence="4 5" id="KW-0472">Membrane</keyword>
<feature type="transmembrane region" description="Helical" evidence="5">
    <location>
        <begin position="323"/>
        <end position="346"/>
    </location>
</feature>
<organism evidence="6 7">
    <name type="scientific">Halteria grandinella</name>
    <dbReference type="NCBI Taxonomy" id="5974"/>
    <lineage>
        <taxon>Eukaryota</taxon>
        <taxon>Sar</taxon>
        <taxon>Alveolata</taxon>
        <taxon>Ciliophora</taxon>
        <taxon>Intramacronucleata</taxon>
        <taxon>Spirotrichea</taxon>
        <taxon>Stichotrichia</taxon>
        <taxon>Sporadotrichida</taxon>
        <taxon>Halteriidae</taxon>
        <taxon>Halteria</taxon>
    </lineage>
</organism>
<evidence type="ECO:0000313" key="7">
    <source>
        <dbReference type="Proteomes" id="UP000785679"/>
    </source>
</evidence>
<name>A0A8J8NQ63_HALGN</name>
<dbReference type="OrthoDB" id="434519at2759"/>